<reference evidence="3" key="1">
    <citation type="submission" date="2009-08" db="EMBL/GenBank/DDBJ databases">
        <title>Annotation of Salpingoeca rosetta.</title>
        <authorList>
            <consortium name="The Broad Institute Genome Sequencing Platform"/>
            <person name="Russ C."/>
            <person name="Cuomo C."/>
            <person name="Burger G."/>
            <person name="Gray M.W."/>
            <person name="Holland P.W.H."/>
            <person name="King N."/>
            <person name="Lang F.B.F."/>
            <person name="Roger A.J."/>
            <person name="Ruiz-Trillo I."/>
            <person name="Young S.K."/>
            <person name="Zeng Q."/>
            <person name="Gargeya S."/>
            <person name="Alvarado L."/>
            <person name="Berlin A."/>
            <person name="Chapman S.B."/>
            <person name="Chen Z."/>
            <person name="Freedman E."/>
            <person name="Gellesch M."/>
            <person name="Goldberg J."/>
            <person name="Griggs A."/>
            <person name="Gujja S."/>
            <person name="Heilman E."/>
            <person name="Heiman D."/>
            <person name="Howarth C."/>
            <person name="Mehta T."/>
            <person name="Neiman D."/>
            <person name="Pearson M."/>
            <person name="Roberts A."/>
            <person name="Saif S."/>
            <person name="Shea T."/>
            <person name="Shenoy N."/>
            <person name="Sisk P."/>
            <person name="Stolte C."/>
            <person name="Sykes S."/>
            <person name="White J."/>
            <person name="Yandava C."/>
            <person name="Haas B."/>
            <person name="Nusbaum C."/>
            <person name="Birren B."/>
        </authorList>
    </citation>
    <scope>NUCLEOTIDE SEQUENCE [LARGE SCALE GENOMIC DNA]</scope>
    <source>
        <strain evidence="3">ATCC 50818</strain>
    </source>
</reference>
<dbReference type="InParanoid" id="F2UPX4"/>
<dbReference type="KEGG" id="sre:PTSG_10787"/>
<proteinExistence type="predicted"/>
<dbReference type="EMBL" id="GL832988">
    <property type="protein sequence ID" value="EGD79804.1"/>
    <property type="molecule type" value="Genomic_DNA"/>
</dbReference>
<sequence length="220" mass="25299">MPVNEVLSGAFALVHKANTQKGHAVKLIERCERILASQTPHKLLGIALQVDNAIQDYGRTCKDAETALIQLKKDRPEGVSDAQLRKLREEIKGLHDDLADMKRRLIQVDRERRRLLEEEQAQQQQQQQQEGTDGQSGAGDAGMRQQQQQQQQQQQPFRQEQWQETRRKLVEEQTQFVQQREKGVQQLHQDMQDIHSILQNMAEEVTTQGQQLPSTKSNAP</sequence>
<dbReference type="GO" id="GO:0016192">
    <property type="term" value="P:vesicle-mediated transport"/>
    <property type="evidence" value="ECO:0007669"/>
    <property type="project" value="InterPro"/>
</dbReference>
<dbReference type="InterPro" id="IPR000727">
    <property type="entry name" value="T_SNARE_dom"/>
</dbReference>
<dbReference type="RefSeq" id="XP_004988753.1">
    <property type="nucleotide sequence ID" value="XM_004988696.1"/>
</dbReference>
<feature type="compositionally biased region" description="Basic and acidic residues" evidence="1">
    <location>
        <begin position="161"/>
        <end position="171"/>
    </location>
</feature>
<feature type="domain" description="T-SNARE coiled-coil homology" evidence="2">
    <location>
        <begin position="174"/>
        <end position="220"/>
    </location>
</feature>
<keyword evidence="4" id="KW-1185">Reference proteome</keyword>
<dbReference type="InterPro" id="IPR010989">
    <property type="entry name" value="SNARE"/>
</dbReference>
<evidence type="ECO:0000256" key="1">
    <source>
        <dbReference type="SAM" id="MobiDB-lite"/>
    </source>
</evidence>
<gene>
    <name evidence="3" type="ORF">PTSG_10787</name>
</gene>
<dbReference type="SUPFAM" id="SSF47661">
    <property type="entry name" value="t-snare proteins"/>
    <property type="match status" value="1"/>
</dbReference>
<dbReference type="Proteomes" id="UP000007799">
    <property type="component" value="Unassembled WGS sequence"/>
</dbReference>
<dbReference type="GO" id="GO:0016020">
    <property type="term" value="C:membrane"/>
    <property type="evidence" value="ECO:0007669"/>
    <property type="project" value="InterPro"/>
</dbReference>
<dbReference type="AlphaFoldDB" id="F2UPX4"/>
<feature type="compositionally biased region" description="Low complexity" evidence="1">
    <location>
        <begin position="121"/>
        <end position="130"/>
    </location>
</feature>
<evidence type="ECO:0000259" key="2">
    <source>
        <dbReference type="PROSITE" id="PS50192"/>
    </source>
</evidence>
<dbReference type="GeneID" id="16069292"/>
<accession>F2UPX4</accession>
<dbReference type="Gene3D" id="1.20.58.70">
    <property type="match status" value="1"/>
</dbReference>
<name>F2UPX4_SALR5</name>
<evidence type="ECO:0000313" key="3">
    <source>
        <dbReference type="EMBL" id="EGD79804.1"/>
    </source>
</evidence>
<feature type="region of interest" description="Disordered" evidence="1">
    <location>
        <begin position="116"/>
        <end position="220"/>
    </location>
</feature>
<organism evidence="4">
    <name type="scientific">Salpingoeca rosetta (strain ATCC 50818 / BSB-021)</name>
    <dbReference type="NCBI Taxonomy" id="946362"/>
    <lineage>
        <taxon>Eukaryota</taxon>
        <taxon>Choanoflagellata</taxon>
        <taxon>Craspedida</taxon>
        <taxon>Salpingoecidae</taxon>
        <taxon>Salpingoeca</taxon>
    </lineage>
</organism>
<protein>
    <recommendedName>
        <fullName evidence="2">t-SNARE coiled-coil homology domain-containing protein</fullName>
    </recommendedName>
</protein>
<evidence type="ECO:0000313" key="4">
    <source>
        <dbReference type="Proteomes" id="UP000007799"/>
    </source>
</evidence>
<feature type="compositionally biased region" description="Polar residues" evidence="1">
    <location>
        <begin position="205"/>
        <end position="220"/>
    </location>
</feature>
<dbReference type="PROSITE" id="PS50192">
    <property type="entry name" value="T_SNARE"/>
    <property type="match status" value="1"/>
</dbReference>
<feature type="compositionally biased region" description="Low complexity" evidence="1">
    <location>
        <begin position="145"/>
        <end position="160"/>
    </location>
</feature>